<dbReference type="InterPro" id="IPR015943">
    <property type="entry name" value="WD40/YVTN_repeat-like_dom_sf"/>
</dbReference>
<dbReference type="Pfam" id="PF01437">
    <property type="entry name" value="PSI"/>
    <property type="match status" value="1"/>
</dbReference>
<dbReference type="InterPro" id="IPR013783">
    <property type="entry name" value="Ig-like_fold"/>
</dbReference>
<accession>A0A8C2BTW2</accession>
<reference evidence="7" key="1">
    <citation type="submission" date="2025-08" db="UniProtKB">
        <authorList>
            <consortium name="Ensembl"/>
        </authorList>
    </citation>
    <scope>IDENTIFICATION</scope>
</reference>
<dbReference type="SUPFAM" id="SSF103575">
    <property type="entry name" value="Plexin repeat"/>
    <property type="match status" value="1"/>
</dbReference>
<comment type="subcellular location">
    <subcellularLocation>
        <location evidence="1">Membrane</location>
    </subcellularLocation>
</comment>
<evidence type="ECO:0000256" key="2">
    <source>
        <dbReference type="ARBA" id="ARBA00023136"/>
    </source>
</evidence>
<dbReference type="Gene3D" id="2.60.40.10">
    <property type="entry name" value="Immunoglobulins"/>
    <property type="match status" value="1"/>
</dbReference>
<protein>
    <submittedName>
        <fullName evidence="7">Si:ch211-127b11.1</fullName>
    </submittedName>
</protein>
<sequence length="494" mass="55626">MDNINKLLLVNSASSTLIVCGSLFRGICSLVNLNSVDKQVYYSETKKENTYVASTEESVAVVGVISYFIEANNNANLSVFLVGKGYGSFDSSKLISTRLLQEHGETDIFENMVEASTVQASPFVQRYLHDFRHAFKDDGYIYFLFSRTPGTSDSRNITFIARLCENDHYYYSYTELQLNCSIKTEQQENTYNKVQAAYLARPGEVLARKIIPSNLNDKVLFAVFSMDEDGGHSALCMYPLSSINARLEEVIESCYIGEVLGDEKPKTVYSPYISKTEAICRIKIDKDMVKGFKCGADFLPSPLASKPEYALTVEPIYTRNDMLTAVAVAVEHEHTVAFLGTSGADVLKVHLDPSHPELYNKIPGERTDSGVNKNLFFNSALDHLYITTGRKITKVPVQACEQKNDCQSCLSQRDPYCGWCVLEGRCTRKKDCHKGEGKITWLWSPKQTCVTIESFEPPNISWKKTYNSQVLKHNCTHTHTHTHTQTVKWKSIKL</sequence>
<dbReference type="InterPro" id="IPR031148">
    <property type="entry name" value="Plexin"/>
</dbReference>
<organism evidence="7 8">
    <name type="scientific">Cyprinus carpio</name>
    <name type="common">Common carp</name>
    <dbReference type="NCBI Taxonomy" id="7962"/>
    <lineage>
        <taxon>Eukaryota</taxon>
        <taxon>Metazoa</taxon>
        <taxon>Chordata</taxon>
        <taxon>Craniata</taxon>
        <taxon>Vertebrata</taxon>
        <taxon>Euteleostomi</taxon>
        <taxon>Actinopterygii</taxon>
        <taxon>Neopterygii</taxon>
        <taxon>Teleostei</taxon>
        <taxon>Ostariophysi</taxon>
        <taxon>Cypriniformes</taxon>
        <taxon>Cyprinidae</taxon>
        <taxon>Cyprininae</taxon>
        <taxon>Cyprinus</taxon>
    </lineage>
</organism>
<evidence type="ECO:0000259" key="6">
    <source>
        <dbReference type="PROSITE" id="PS51004"/>
    </source>
</evidence>
<comment type="caution">
    <text evidence="5">Lacks conserved residue(s) required for the propagation of feature annotation.</text>
</comment>
<keyword evidence="4" id="KW-0325">Glycoprotein</keyword>
<evidence type="ECO:0000313" key="8">
    <source>
        <dbReference type="Proteomes" id="UP000694701"/>
    </source>
</evidence>
<evidence type="ECO:0000256" key="1">
    <source>
        <dbReference type="ARBA" id="ARBA00004370"/>
    </source>
</evidence>
<dbReference type="GO" id="GO:0005886">
    <property type="term" value="C:plasma membrane"/>
    <property type="evidence" value="ECO:0007669"/>
    <property type="project" value="TreeGrafter"/>
</dbReference>
<dbReference type="GO" id="GO:0008360">
    <property type="term" value="P:regulation of cell shape"/>
    <property type="evidence" value="ECO:0007669"/>
    <property type="project" value="TreeGrafter"/>
</dbReference>
<dbReference type="InterPro" id="IPR016201">
    <property type="entry name" value="PSI"/>
</dbReference>
<dbReference type="GO" id="GO:0050772">
    <property type="term" value="P:positive regulation of axonogenesis"/>
    <property type="evidence" value="ECO:0007669"/>
    <property type="project" value="TreeGrafter"/>
</dbReference>
<dbReference type="SMART" id="SM00630">
    <property type="entry name" value="Sema"/>
    <property type="match status" value="1"/>
</dbReference>
<dbReference type="GO" id="GO:0030334">
    <property type="term" value="P:regulation of cell migration"/>
    <property type="evidence" value="ECO:0007669"/>
    <property type="project" value="TreeGrafter"/>
</dbReference>
<dbReference type="PROSITE" id="PS51004">
    <property type="entry name" value="SEMA"/>
    <property type="match status" value="1"/>
</dbReference>
<dbReference type="Proteomes" id="UP000694701">
    <property type="component" value="Unplaced"/>
</dbReference>
<dbReference type="Pfam" id="PF01403">
    <property type="entry name" value="Sema"/>
    <property type="match status" value="1"/>
</dbReference>
<keyword evidence="3" id="KW-1015">Disulfide bond</keyword>
<name>A0A8C2BTW2_CYPCA</name>
<proteinExistence type="predicted"/>
<keyword evidence="2" id="KW-0472">Membrane</keyword>
<dbReference type="GO" id="GO:0017154">
    <property type="term" value="F:semaphorin receptor activity"/>
    <property type="evidence" value="ECO:0007669"/>
    <property type="project" value="InterPro"/>
</dbReference>
<dbReference type="GO" id="GO:0007411">
    <property type="term" value="P:axon guidance"/>
    <property type="evidence" value="ECO:0007669"/>
    <property type="project" value="UniProtKB-ARBA"/>
</dbReference>
<feature type="domain" description="Sema" evidence="6">
    <location>
        <begin position="1"/>
        <end position="397"/>
    </location>
</feature>
<dbReference type="SUPFAM" id="SSF101912">
    <property type="entry name" value="Sema domain"/>
    <property type="match status" value="1"/>
</dbReference>
<dbReference type="PANTHER" id="PTHR22625:SF9">
    <property type="entry name" value="PLEXIN-B2"/>
    <property type="match status" value="1"/>
</dbReference>
<dbReference type="InterPro" id="IPR001627">
    <property type="entry name" value="Semap_dom"/>
</dbReference>
<dbReference type="InterPro" id="IPR036352">
    <property type="entry name" value="Semap_dom_sf"/>
</dbReference>
<dbReference type="FunFam" id="2.130.10.10:FF:000812">
    <property type="entry name" value="Plexin B2a"/>
    <property type="match status" value="1"/>
</dbReference>
<evidence type="ECO:0000256" key="5">
    <source>
        <dbReference type="PROSITE-ProRule" id="PRU00352"/>
    </source>
</evidence>
<dbReference type="GO" id="GO:0002116">
    <property type="term" value="C:semaphorin receptor complex"/>
    <property type="evidence" value="ECO:0007669"/>
    <property type="project" value="TreeGrafter"/>
</dbReference>
<evidence type="ECO:0000256" key="3">
    <source>
        <dbReference type="ARBA" id="ARBA00023157"/>
    </source>
</evidence>
<dbReference type="InterPro" id="IPR002165">
    <property type="entry name" value="Plexin_repeat"/>
</dbReference>
<evidence type="ECO:0000313" key="7">
    <source>
        <dbReference type="Ensembl" id="ENSCCRP00020002380.1"/>
    </source>
</evidence>
<evidence type="ECO:0000256" key="4">
    <source>
        <dbReference type="ARBA" id="ARBA00023180"/>
    </source>
</evidence>
<dbReference type="Gene3D" id="2.130.10.10">
    <property type="entry name" value="YVTN repeat-like/Quinoprotein amine dehydrogenase"/>
    <property type="match status" value="1"/>
</dbReference>
<dbReference type="AlphaFoldDB" id="A0A8C2BTW2"/>
<dbReference type="PANTHER" id="PTHR22625">
    <property type="entry name" value="PLEXIN"/>
    <property type="match status" value="1"/>
</dbReference>
<dbReference type="Ensembl" id="ENSCCRT00020002793.1">
    <property type="protein sequence ID" value="ENSCCRP00020002380.1"/>
    <property type="gene ID" value="ENSCCRG00020001442.1"/>
</dbReference>
<dbReference type="GO" id="GO:0007162">
    <property type="term" value="P:negative regulation of cell adhesion"/>
    <property type="evidence" value="ECO:0007669"/>
    <property type="project" value="TreeGrafter"/>
</dbReference>
<dbReference type="SMART" id="SM00423">
    <property type="entry name" value="PSI"/>
    <property type="match status" value="1"/>
</dbReference>